<keyword evidence="9" id="KW-0238">DNA-binding</keyword>
<dbReference type="SMART" id="SM00529">
    <property type="entry name" value="HTH_DTXR"/>
    <property type="match status" value="1"/>
</dbReference>
<evidence type="ECO:0000256" key="14">
    <source>
        <dbReference type="ARBA" id="ARBA00032618"/>
    </source>
</evidence>
<dbReference type="RefSeq" id="WP_277104197.1">
    <property type="nucleotide sequence ID" value="NZ_BAAAJS010000039.1"/>
</dbReference>
<proteinExistence type="inferred from homology"/>
<keyword evidence="6" id="KW-0678">Repressor</keyword>
<keyword evidence="7" id="KW-0408">Iron</keyword>
<accession>A0ABU2B4N7</accession>
<evidence type="ECO:0000256" key="7">
    <source>
        <dbReference type="ARBA" id="ARBA00023004"/>
    </source>
</evidence>
<gene>
    <name evidence="17" type="ORF">J2S37_000106</name>
</gene>
<keyword evidence="11" id="KW-0804">Transcription</keyword>
<keyword evidence="8" id="KW-0805">Transcription regulation</keyword>
<dbReference type="EMBL" id="JAVDYF010000001">
    <property type="protein sequence ID" value="MDR7353568.1"/>
    <property type="molecule type" value="Genomic_DNA"/>
</dbReference>
<evidence type="ECO:0000256" key="11">
    <source>
        <dbReference type="ARBA" id="ARBA00023163"/>
    </source>
</evidence>
<dbReference type="SUPFAM" id="SSF46785">
    <property type="entry name" value="Winged helix' DNA-binding domain"/>
    <property type="match status" value="1"/>
</dbReference>
<evidence type="ECO:0000256" key="6">
    <source>
        <dbReference type="ARBA" id="ARBA00022491"/>
    </source>
</evidence>
<evidence type="ECO:0000256" key="5">
    <source>
        <dbReference type="ARBA" id="ARBA00022490"/>
    </source>
</evidence>
<dbReference type="PROSITE" id="PS50944">
    <property type="entry name" value="HTH_DTXR"/>
    <property type="match status" value="1"/>
</dbReference>
<comment type="caution">
    <text evidence="17">The sequence shown here is derived from an EMBL/GenBank/DDBJ whole genome shotgun (WGS) entry which is preliminary data.</text>
</comment>
<dbReference type="PANTHER" id="PTHR33238">
    <property type="entry name" value="IRON (METAL) DEPENDENT REPRESSOR, DTXR FAMILY"/>
    <property type="match status" value="1"/>
</dbReference>
<dbReference type="Pfam" id="PF01325">
    <property type="entry name" value="Fe_dep_repress"/>
    <property type="match status" value="1"/>
</dbReference>
<dbReference type="Gene3D" id="2.30.30.90">
    <property type="match status" value="1"/>
</dbReference>
<organism evidence="17 18">
    <name type="scientific">Corynebacterium felinum</name>
    <dbReference type="NCBI Taxonomy" id="131318"/>
    <lineage>
        <taxon>Bacteria</taxon>
        <taxon>Bacillati</taxon>
        <taxon>Actinomycetota</taxon>
        <taxon>Actinomycetes</taxon>
        <taxon>Mycobacteriales</taxon>
        <taxon>Corynebacteriaceae</taxon>
        <taxon>Corynebacterium</taxon>
    </lineage>
</organism>
<evidence type="ECO:0000256" key="13">
    <source>
        <dbReference type="ARBA" id="ARBA00032593"/>
    </source>
</evidence>
<keyword evidence="12" id="KW-0464">Manganese</keyword>
<evidence type="ECO:0000256" key="10">
    <source>
        <dbReference type="ARBA" id="ARBA00023159"/>
    </source>
</evidence>
<dbReference type="Proteomes" id="UP001183619">
    <property type="component" value="Unassembled WGS sequence"/>
</dbReference>
<dbReference type="SMART" id="SM00899">
    <property type="entry name" value="FeoA"/>
    <property type="match status" value="1"/>
</dbReference>
<evidence type="ECO:0000256" key="8">
    <source>
        <dbReference type="ARBA" id="ARBA00023015"/>
    </source>
</evidence>
<dbReference type="InterPro" id="IPR050536">
    <property type="entry name" value="DtxR_MntR_Metal-Reg"/>
</dbReference>
<comment type="subcellular location">
    <subcellularLocation>
        <location evidence="1">Cytoplasm</location>
    </subcellularLocation>
</comment>
<evidence type="ECO:0000256" key="15">
    <source>
        <dbReference type="ARBA" id="ARBA00033329"/>
    </source>
</evidence>
<evidence type="ECO:0000256" key="4">
    <source>
        <dbReference type="ARBA" id="ARBA00016140"/>
    </source>
</evidence>
<dbReference type="Gene3D" id="1.10.10.10">
    <property type="entry name" value="Winged helix-like DNA-binding domain superfamily/Winged helix DNA-binding domain"/>
    <property type="match status" value="1"/>
</dbReference>
<dbReference type="InterPro" id="IPR001367">
    <property type="entry name" value="Fe_dep_repressor"/>
</dbReference>
<dbReference type="InterPro" id="IPR036388">
    <property type="entry name" value="WH-like_DNA-bd_sf"/>
</dbReference>
<reference evidence="17 18" key="1">
    <citation type="submission" date="2023-07" db="EMBL/GenBank/DDBJ databases">
        <title>Sequencing the genomes of 1000 actinobacteria strains.</title>
        <authorList>
            <person name="Klenk H.-P."/>
        </authorList>
    </citation>
    <scope>NUCLEOTIDE SEQUENCE [LARGE SCALE GENOMIC DNA]</scope>
    <source>
        <strain evidence="17 18">DSM 44508</strain>
    </source>
</reference>
<dbReference type="InterPro" id="IPR038157">
    <property type="entry name" value="FeoA_core_dom"/>
</dbReference>
<dbReference type="InterPro" id="IPR022689">
    <property type="entry name" value="Iron_dep_repressor"/>
</dbReference>
<evidence type="ECO:0000256" key="3">
    <source>
        <dbReference type="ARBA" id="ARBA00011738"/>
    </source>
</evidence>
<dbReference type="Pfam" id="PF04023">
    <property type="entry name" value="FeoA"/>
    <property type="match status" value="1"/>
</dbReference>
<evidence type="ECO:0000313" key="18">
    <source>
        <dbReference type="Proteomes" id="UP001183619"/>
    </source>
</evidence>
<dbReference type="Gene3D" id="1.10.60.10">
    <property type="entry name" value="Iron dependent repressor, metal binding and dimerisation domain"/>
    <property type="match status" value="1"/>
</dbReference>
<evidence type="ECO:0000256" key="1">
    <source>
        <dbReference type="ARBA" id="ARBA00004496"/>
    </source>
</evidence>
<evidence type="ECO:0000256" key="12">
    <source>
        <dbReference type="ARBA" id="ARBA00023211"/>
    </source>
</evidence>
<feature type="domain" description="HTH dtxR-type" evidence="16">
    <location>
        <begin position="8"/>
        <end position="70"/>
    </location>
</feature>
<protein>
    <recommendedName>
        <fullName evidence="4">Diphtheria toxin repressor</fullName>
    </recommendedName>
    <alternativeName>
        <fullName evidence="14">Iron-dependent diphtheria tox regulatory element</fullName>
    </alternativeName>
    <alternativeName>
        <fullName evidence="13">Manganese transport regulator</fullName>
    </alternativeName>
    <alternativeName>
        <fullName evidence="15">Tox regulatory factor</fullName>
    </alternativeName>
</protein>
<dbReference type="InterPro" id="IPR036390">
    <property type="entry name" value="WH_DNA-bd_sf"/>
</dbReference>
<sequence length="235" mass="25987">MHIDVSALSQANQDYVKALFTLSEWNEKPVTAKVLADQVGVRLSSASDAVRRLAGLGLVDHTPYGAITLTEKGLSYALAMVRRHRLLESFLVEVLDYRWDQVHEEAEHLEHAVSDFMVDQIDKYLGYPTRDPHGDPIPTKDGHFPQGISATDLCVLTELPPNTPAVIERINDADPELLQYFHSTGIVVGATVEVATAGPFAEAKQLRVQGTQEPILLGHTALQSVWVKTHKQHLN</sequence>
<evidence type="ECO:0000259" key="16">
    <source>
        <dbReference type="PROSITE" id="PS50944"/>
    </source>
</evidence>
<evidence type="ECO:0000256" key="9">
    <source>
        <dbReference type="ARBA" id="ARBA00023125"/>
    </source>
</evidence>
<dbReference type="InterPro" id="IPR007167">
    <property type="entry name" value="Fe-transptr_FeoA-like"/>
</dbReference>
<evidence type="ECO:0000256" key="2">
    <source>
        <dbReference type="ARBA" id="ARBA00007871"/>
    </source>
</evidence>
<dbReference type="SUPFAM" id="SSF47979">
    <property type="entry name" value="Iron-dependent repressor protein, dimerization domain"/>
    <property type="match status" value="1"/>
</dbReference>
<keyword evidence="18" id="KW-1185">Reference proteome</keyword>
<comment type="subunit">
    <text evidence="3">Homodimer.</text>
</comment>
<dbReference type="InterPro" id="IPR008988">
    <property type="entry name" value="Transcriptional_repressor_C"/>
</dbReference>
<dbReference type="Pfam" id="PF02742">
    <property type="entry name" value="Fe_dep_repr_C"/>
    <property type="match status" value="1"/>
</dbReference>
<dbReference type="PANTHER" id="PTHR33238:SF11">
    <property type="entry name" value="TRANSCRIPTIONAL REGULATOR MNTR"/>
    <property type="match status" value="1"/>
</dbReference>
<name>A0ABU2B4N7_9CORY</name>
<keyword evidence="5" id="KW-0963">Cytoplasm</keyword>
<dbReference type="InterPro" id="IPR022687">
    <property type="entry name" value="HTH_DTXR"/>
</dbReference>
<keyword evidence="10" id="KW-0010">Activator</keyword>
<comment type="similarity">
    <text evidence="2">Belongs to the DtxR/MntR family.</text>
</comment>
<dbReference type="SUPFAM" id="SSF50037">
    <property type="entry name" value="C-terminal domain of transcriptional repressors"/>
    <property type="match status" value="1"/>
</dbReference>
<evidence type="ECO:0000313" key="17">
    <source>
        <dbReference type="EMBL" id="MDR7353568.1"/>
    </source>
</evidence>
<dbReference type="InterPro" id="IPR036421">
    <property type="entry name" value="Fe_dep_repressor_sf"/>
</dbReference>